<dbReference type="AlphaFoldDB" id="A0A645HN26"/>
<sequence length="174" mass="19039">MNNHNVINPIMEAGYSILMPVAQGIQLSDSLRDTVKVNKLLTTSTKAFSKVAGYNMTTYDKEAGDIDGPFTVGLILTEPVGQEETEIFWLTSAQMLETTSNQMVSGANFVLYLNAVSWMCKQESKITIHAKNLEADYLTVPTSAASAWSFIVIGLIPLAFVGSGVAMVIQRRRK</sequence>
<dbReference type="EMBL" id="VSSQ01096502">
    <property type="protein sequence ID" value="MPN40230.1"/>
    <property type="molecule type" value="Genomic_DNA"/>
</dbReference>
<proteinExistence type="predicted"/>
<keyword evidence="1" id="KW-0812">Transmembrane</keyword>
<accession>A0A645HN26</accession>
<feature type="transmembrane region" description="Helical" evidence="1">
    <location>
        <begin position="147"/>
        <end position="169"/>
    </location>
</feature>
<name>A0A645HN26_9ZZZZ</name>
<evidence type="ECO:0000256" key="1">
    <source>
        <dbReference type="SAM" id="Phobius"/>
    </source>
</evidence>
<keyword evidence="1" id="KW-0472">Membrane</keyword>
<organism evidence="2">
    <name type="scientific">bioreactor metagenome</name>
    <dbReference type="NCBI Taxonomy" id="1076179"/>
    <lineage>
        <taxon>unclassified sequences</taxon>
        <taxon>metagenomes</taxon>
        <taxon>ecological metagenomes</taxon>
    </lineage>
</organism>
<protein>
    <submittedName>
        <fullName evidence="2">Uncharacterized protein</fullName>
    </submittedName>
</protein>
<evidence type="ECO:0000313" key="2">
    <source>
        <dbReference type="EMBL" id="MPN40230.1"/>
    </source>
</evidence>
<keyword evidence="1" id="KW-1133">Transmembrane helix</keyword>
<comment type="caution">
    <text evidence="2">The sequence shown here is derived from an EMBL/GenBank/DDBJ whole genome shotgun (WGS) entry which is preliminary data.</text>
</comment>
<gene>
    <name evidence="2" type="ORF">SDC9_187766</name>
</gene>
<reference evidence="2" key="1">
    <citation type="submission" date="2019-08" db="EMBL/GenBank/DDBJ databases">
        <authorList>
            <person name="Kucharzyk K."/>
            <person name="Murdoch R.W."/>
            <person name="Higgins S."/>
            <person name="Loffler F."/>
        </authorList>
    </citation>
    <scope>NUCLEOTIDE SEQUENCE</scope>
</reference>